<sequence>MKKQSSVLVGGVLLATALPMSAAQLVGLWEFNNAGNLGEATVGTDLEINGSAPTYSASLADGGATSLTGVITTTQGVGNHLTATHGIGANGGGSFTNAYTLVFDVKRPAAGAWRSFYQTDLTNSNDAEYFTRSSNNTLGRTTITYTGSGMAADTWMRLVISVEAGSSYETYIDGSLFHTHSAPGVDGGYALDTSKVLLFADENGENNSLDIGMVAIYDDALSAAEVAALGGVNSVVAVPEPTSVSLLGLGAVALVFRRKRQG</sequence>
<evidence type="ECO:0000313" key="4">
    <source>
        <dbReference type="Proteomes" id="UP001597389"/>
    </source>
</evidence>
<evidence type="ECO:0000313" key="3">
    <source>
        <dbReference type="EMBL" id="MFD2158072.1"/>
    </source>
</evidence>
<feature type="chain" id="PRO_5046361886" evidence="1">
    <location>
        <begin position="23"/>
        <end position="262"/>
    </location>
</feature>
<dbReference type="EMBL" id="JBHUJB010000020">
    <property type="protein sequence ID" value="MFD2158072.1"/>
    <property type="molecule type" value="Genomic_DNA"/>
</dbReference>
<proteinExistence type="predicted"/>
<dbReference type="Gene3D" id="2.60.120.200">
    <property type="match status" value="1"/>
</dbReference>
<dbReference type="SUPFAM" id="SSF49899">
    <property type="entry name" value="Concanavalin A-like lectins/glucanases"/>
    <property type="match status" value="1"/>
</dbReference>
<feature type="signal peptide" evidence="1">
    <location>
        <begin position="1"/>
        <end position="22"/>
    </location>
</feature>
<keyword evidence="4" id="KW-1185">Reference proteome</keyword>
<keyword evidence="1" id="KW-0732">Signal</keyword>
<accession>A0ABW4Z8B5</accession>
<dbReference type="Pfam" id="PF13385">
    <property type="entry name" value="Laminin_G_3"/>
    <property type="match status" value="1"/>
</dbReference>
<reference evidence="4" key="1">
    <citation type="journal article" date="2019" name="Int. J. Syst. Evol. Microbiol.">
        <title>The Global Catalogue of Microorganisms (GCM) 10K type strain sequencing project: providing services to taxonomists for standard genome sequencing and annotation.</title>
        <authorList>
            <consortium name="The Broad Institute Genomics Platform"/>
            <consortium name="The Broad Institute Genome Sequencing Center for Infectious Disease"/>
            <person name="Wu L."/>
            <person name="Ma J."/>
        </authorList>
    </citation>
    <scope>NUCLEOTIDE SEQUENCE [LARGE SCALE GENOMIC DNA]</scope>
    <source>
        <strain evidence="4">CCUG 57942</strain>
    </source>
</reference>
<dbReference type="NCBIfam" id="TIGR02595">
    <property type="entry name" value="PEP_CTERM"/>
    <property type="match status" value="1"/>
</dbReference>
<dbReference type="Proteomes" id="UP001597389">
    <property type="component" value="Unassembled WGS sequence"/>
</dbReference>
<name>A0ABW4Z8B5_9BACT</name>
<dbReference type="InterPro" id="IPR013424">
    <property type="entry name" value="Ice-binding_C"/>
</dbReference>
<protein>
    <submittedName>
        <fullName evidence="3">LamG-like jellyroll fold domain-containing protein</fullName>
    </submittedName>
</protein>
<organism evidence="3 4">
    <name type="scientific">Rubritalea tangerina</name>
    <dbReference type="NCBI Taxonomy" id="430798"/>
    <lineage>
        <taxon>Bacteria</taxon>
        <taxon>Pseudomonadati</taxon>
        <taxon>Verrucomicrobiota</taxon>
        <taxon>Verrucomicrobiia</taxon>
        <taxon>Verrucomicrobiales</taxon>
        <taxon>Rubritaleaceae</taxon>
        <taxon>Rubritalea</taxon>
    </lineage>
</organism>
<gene>
    <name evidence="3" type="ORF">ACFSW8_04080</name>
</gene>
<evidence type="ECO:0000256" key="1">
    <source>
        <dbReference type="SAM" id="SignalP"/>
    </source>
</evidence>
<feature type="domain" description="Ice-binding protein C-terminal" evidence="2">
    <location>
        <begin position="237"/>
        <end position="259"/>
    </location>
</feature>
<dbReference type="RefSeq" id="WP_377088830.1">
    <property type="nucleotide sequence ID" value="NZ_JBHSJL010000014.1"/>
</dbReference>
<evidence type="ECO:0000259" key="2">
    <source>
        <dbReference type="Pfam" id="PF07589"/>
    </source>
</evidence>
<comment type="caution">
    <text evidence="3">The sequence shown here is derived from an EMBL/GenBank/DDBJ whole genome shotgun (WGS) entry which is preliminary data.</text>
</comment>
<dbReference type="Pfam" id="PF07589">
    <property type="entry name" value="PEP-CTERM"/>
    <property type="match status" value="1"/>
</dbReference>
<dbReference type="InterPro" id="IPR013320">
    <property type="entry name" value="ConA-like_dom_sf"/>
</dbReference>